<gene>
    <name evidence="3" type="ORF">SAMN04489857_1186</name>
</gene>
<dbReference type="OrthoDB" id="3176407at2"/>
<dbReference type="InterPro" id="IPR052021">
    <property type="entry name" value="Type-I_RS_S_subunit"/>
</dbReference>
<accession>A0A1H1LXS5</accession>
<dbReference type="RefSeq" id="WP_090862505.1">
    <property type="nucleotide sequence ID" value="NZ_LT629759.1"/>
</dbReference>
<dbReference type="GO" id="GO:0009307">
    <property type="term" value="P:DNA restriction-modification system"/>
    <property type="evidence" value="ECO:0007669"/>
    <property type="project" value="UniProtKB-KW"/>
</dbReference>
<dbReference type="AlphaFoldDB" id="A0A1H1LXS5"/>
<evidence type="ECO:0000256" key="2">
    <source>
        <dbReference type="ARBA" id="ARBA00023125"/>
    </source>
</evidence>
<evidence type="ECO:0000256" key="1">
    <source>
        <dbReference type="ARBA" id="ARBA00022747"/>
    </source>
</evidence>
<reference evidence="4" key="1">
    <citation type="submission" date="2016-10" db="EMBL/GenBank/DDBJ databases">
        <authorList>
            <person name="Varghese N."/>
            <person name="Submissions S."/>
        </authorList>
    </citation>
    <scope>NUCLEOTIDE SEQUENCE [LARGE SCALE GENOMIC DNA]</scope>
    <source>
        <strain evidence="4">DSM 22620</strain>
    </source>
</reference>
<protein>
    <submittedName>
        <fullName evidence="3">Type I restriction enzyme, S subunit</fullName>
    </submittedName>
</protein>
<dbReference type="PANTHER" id="PTHR30408:SF12">
    <property type="entry name" value="TYPE I RESTRICTION ENZYME MJAVIII SPECIFICITY SUBUNIT"/>
    <property type="match status" value="1"/>
</dbReference>
<dbReference type="REBASE" id="163009">
    <property type="entry name" value="S.Oum22620ORF1187P"/>
</dbReference>
<dbReference type="InterPro" id="IPR044946">
    <property type="entry name" value="Restrct_endonuc_typeI_TRD_sf"/>
</dbReference>
<dbReference type="GeneID" id="78500541"/>
<name>A0A1H1LXS5_9ACTN</name>
<organism evidence="3 4">
    <name type="scientific">Parafannyhessea umbonata</name>
    <dbReference type="NCBI Taxonomy" id="604330"/>
    <lineage>
        <taxon>Bacteria</taxon>
        <taxon>Bacillati</taxon>
        <taxon>Actinomycetota</taxon>
        <taxon>Coriobacteriia</taxon>
        <taxon>Coriobacteriales</taxon>
        <taxon>Atopobiaceae</taxon>
        <taxon>Parafannyhessea</taxon>
    </lineage>
</organism>
<dbReference type="Gene3D" id="3.90.220.20">
    <property type="entry name" value="DNA methylase specificity domains"/>
    <property type="match status" value="2"/>
</dbReference>
<keyword evidence="2" id="KW-0238">DNA-binding</keyword>
<dbReference type="GO" id="GO:0003677">
    <property type="term" value="F:DNA binding"/>
    <property type="evidence" value="ECO:0007669"/>
    <property type="project" value="UniProtKB-KW"/>
</dbReference>
<evidence type="ECO:0000313" key="3">
    <source>
        <dbReference type="EMBL" id="SDR79190.1"/>
    </source>
</evidence>
<dbReference type="PANTHER" id="PTHR30408">
    <property type="entry name" value="TYPE-1 RESTRICTION ENZYME ECOKI SPECIFICITY PROTEIN"/>
    <property type="match status" value="1"/>
</dbReference>
<dbReference type="Proteomes" id="UP000199480">
    <property type="component" value="Chromosome I"/>
</dbReference>
<dbReference type="SUPFAM" id="SSF116734">
    <property type="entry name" value="DNA methylase specificity domain"/>
    <property type="match status" value="2"/>
</dbReference>
<evidence type="ECO:0000313" key="4">
    <source>
        <dbReference type="Proteomes" id="UP000199480"/>
    </source>
</evidence>
<dbReference type="EMBL" id="LT629759">
    <property type="protein sequence ID" value="SDR79190.1"/>
    <property type="molecule type" value="Genomic_DNA"/>
</dbReference>
<proteinExistence type="predicted"/>
<sequence>MSGNVPSIRFSGFTDPWEQRKLGELYTVSDQKNVDGSIGVEKTISVSSMSWNPEGNGASADSLPAYKVLNYGDMAFEGNRTKGHSYGKLVINDIGKGIMSSRFRTLRPVSEVCVPFWKYYLQDSDAWKPLFIRSTKRGTLMTELVPGELLKGAIYLPDMPEQVAIGSLFTHLDSLITLHQRECDRLEKVRASLMQSMFPQPGETLPSIRFAEFTKPWHSKQLGSLVTPFDHRIPTPTDGYVRLGVRSFAKGTFLQDVPAEQAIGETELREVGPNNLIVNIVFAWEQAIAITSEADTIALVSHRFPQFSFNDGQCPDFYRYALLDPRFRHHLWLASPSGAGRNKTLRVDEMLEYWILVPSFEEQRAIADFFAAFDRSLDARRRLCEALGHVKNALLSSMFV</sequence>
<keyword evidence="1" id="KW-0680">Restriction system</keyword>